<evidence type="ECO:0000313" key="2">
    <source>
        <dbReference type="EMBL" id="EJK71357.1"/>
    </source>
</evidence>
<feature type="region of interest" description="Disordered" evidence="1">
    <location>
        <begin position="90"/>
        <end position="123"/>
    </location>
</feature>
<evidence type="ECO:0000313" key="3">
    <source>
        <dbReference type="Proteomes" id="UP000266841"/>
    </source>
</evidence>
<feature type="compositionally biased region" description="Basic and acidic residues" evidence="1">
    <location>
        <begin position="112"/>
        <end position="123"/>
    </location>
</feature>
<proteinExistence type="predicted"/>
<feature type="non-terminal residue" evidence="2">
    <location>
        <position position="123"/>
    </location>
</feature>
<dbReference type="Proteomes" id="UP000266841">
    <property type="component" value="Unassembled WGS sequence"/>
</dbReference>
<keyword evidence="3" id="KW-1185">Reference proteome</keyword>
<name>K0TKU4_THAOC</name>
<accession>K0TKU4</accession>
<protein>
    <submittedName>
        <fullName evidence="2">Uncharacterized protein</fullName>
    </submittedName>
</protein>
<dbReference type="EMBL" id="AGNL01007339">
    <property type="protein sequence ID" value="EJK71357.1"/>
    <property type="molecule type" value="Genomic_DNA"/>
</dbReference>
<reference evidence="2 3" key="1">
    <citation type="journal article" date="2012" name="Genome Biol.">
        <title>Genome and low-iron response of an oceanic diatom adapted to chronic iron limitation.</title>
        <authorList>
            <person name="Lommer M."/>
            <person name="Specht M."/>
            <person name="Roy A.S."/>
            <person name="Kraemer L."/>
            <person name="Andreson R."/>
            <person name="Gutowska M.A."/>
            <person name="Wolf J."/>
            <person name="Bergner S.V."/>
            <person name="Schilhabel M.B."/>
            <person name="Klostermeier U.C."/>
            <person name="Beiko R.G."/>
            <person name="Rosenstiel P."/>
            <person name="Hippler M."/>
            <person name="Laroche J."/>
        </authorList>
    </citation>
    <scope>NUCLEOTIDE SEQUENCE [LARGE SCALE GENOMIC DNA]</scope>
    <source>
        <strain evidence="2 3">CCMP1005</strain>
    </source>
</reference>
<feature type="region of interest" description="Disordered" evidence="1">
    <location>
        <begin position="1"/>
        <end position="21"/>
    </location>
</feature>
<evidence type="ECO:0000256" key="1">
    <source>
        <dbReference type="SAM" id="MobiDB-lite"/>
    </source>
</evidence>
<gene>
    <name evidence="2" type="ORF">THAOC_07217</name>
</gene>
<organism evidence="2 3">
    <name type="scientific">Thalassiosira oceanica</name>
    <name type="common">Marine diatom</name>
    <dbReference type="NCBI Taxonomy" id="159749"/>
    <lineage>
        <taxon>Eukaryota</taxon>
        <taxon>Sar</taxon>
        <taxon>Stramenopiles</taxon>
        <taxon>Ochrophyta</taxon>
        <taxon>Bacillariophyta</taxon>
        <taxon>Coscinodiscophyceae</taxon>
        <taxon>Thalassiosirophycidae</taxon>
        <taxon>Thalassiosirales</taxon>
        <taxon>Thalassiosiraceae</taxon>
        <taxon>Thalassiosira</taxon>
    </lineage>
</organism>
<dbReference type="AlphaFoldDB" id="K0TKU4"/>
<sequence length="123" mass="13211">MASWWARSPLGLANDDDDDDDDCGGEMILLDTVCNVLAQGGLSAASRGLGAAAARAETALGRVEADVHRLPRRIELVHVPCPEHVRFGQSRDAELRQTGQGGAVSVTHLRRQRNDEQARGALD</sequence>
<comment type="caution">
    <text evidence="2">The sequence shown here is derived from an EMBL/GenBank/DDBJ whole genome shotgun (WGS) entry which is preliminary data.</text>
</comment>